<dbReference type="GO" id="GO:0031124">
    <property type="term" value="P:mRNA 3'-end processing"/>
    <property type="evidence" value="ECO:0007669"/>
    <property type="project" value="InterPro"/>
</dbReference>
<evidence type="ECO:0000313" key="2">
    <source>
        <dbReference type="Proteomes" id="UP000673691"/>
    </source>
</evidence>
<sequence>AVRWAARFRKASENASRRRSTCSRPGSGSRHCGRKLLTTCLSRASSRRRPANYMFGTKEAQLEEDSSVAARLERLQSDYQRTGMRRTVEGVLVVHEHNHPHILMLQIANAFFKLPGDYLRPGEDEEDGMKNRLAHKLSPNVNAIPPIESAAKSDWEVGDVLSVWWRPNFE</sequence>
<dbReference type="OrthoDB" id="277288at2759"/>
<reference evidence="1 2" key="1">
    <citation type="journal article" name="Sci. Rep.">
        <title>Genome-scale phylogenetic analyses confirm Olpidium as the closest living zoosporic fungus to the non-flagellated, terrestrial fungi.</title>
        <authorList>
            <person name="Chang Y."/>
            <person name="Rochon D."/>
            <person name="Sekimoto S."/>
            <person name="Wang Y."/>
            <person name="Chovatia M."/>
            <person name="Sandor L."/>
            <person name="Salamov A."/>
            <person name="Grigoriev I.V."/>
            <person name="Stajich J.E."/>
            <person name="Spatafora J.W."/>
        </authorList>
    </citation>
    <scope>NUCLEOTIDE SEQUENCE [LARGE SCALE GENOMIC DNA]</scope>
    <source>
        <strain evidence="1">S191</strain>
    </source>
</reference>
<dbReference type="Gene3D" id="3.90.79.10">
    <property type="entry name" value="Nucleoside Triphosphate Pyrophosphohydrolase"/>
    <property type="match status" value="1"/>
</dbReference>
<organism evidence="1 2">
    <name type="scientific">Olpidium bornovanus</name>
    <dbReference type="NCBI Taxonomy" id="278681"/>
    <lineage>
        <taxon>Eukaryota</taxon>
        <taxon>Fungi</taxon>
        <taxon>Fungi incertae sedis</taxon>
        <taxon>Olpidiomycota</taxon>
        <taxon>Olpidiomycotina</taxon>
        <taxon>Olpidiomycetes</taxon>
        <taxon>Olpidiales</taxon>
        <taxon>Olpidiaceae</taxon>
        <taxon>Olpidium</taxon>
    </lineage>
</organism>
<dbReference type="GO" id="GO:0005849">
    <property type="term" value="C:mRNA cleavage factor complex"/>
    <property type="evidence" value="ECO:0007669"/>
    <property type="project" value="InterPro"/>
</dbReference>
<gene>
    <name evidence="1" type="ORF">BJ554DRAFT_496</name>
</gene>
<dbReference type="Pfam" id="PF13869">
    <property type="entry name" value="NUDIX_2"/>
    <property type="match status" value="1"/>
</dbReference>
<dbReference type="InterPro" id="IPR016706">
    <property type="entry name" value="Cleav_polyA_spec_factor_su5"/>
</dbReference>
<keyword evidence="2" id="KW-1185">Reference proteome</keyword>
<dbReference type="Proteomes" id="UP000673691">
    <property type="component" value="Unassembled WGS sequence"/>
</dbReference>
<feature type="non-terminal residue" evidence="1">
    <location>
        <position position="170"/>
    </location>
</feature>
<dbReference type="GO" id="GO:0016787">
    <property type="term" value="F:hydrolase activity"/>
    <property type="evidence" value="ECO:0007669"/>
    <property type="project" value="UniProtKB-KW"/>
</dbReference>
<evidence type="ECO:0000313" key="1">
    <source>
        <dbReference type="EMBL" id="KAG5459139.1"/>
    </source>
</evidence>
<keyword evidence="1" id="KW-0378">Hydrolase</keyword>
<feature type="non-terminal residue" evidence="1">
    <location>
        <position position="1"/>
    </location>
</feature>
<name>A0A8H7ZTV6_9FUNG</name>
<protein>
    <submittedName>
        <fullName evidence="1">Nucleotide hydrolase-domain-containing protein</fullName>
    </submittedName>
</protein>
<dbReference type="GO" id="GO:0003729">
    <property type="term" value="F:mRNA binding"/>
    <property type="evidence" value="ECO:0007669"/>
    <property type="project" value="InterPro"/>
</dbReference>
<accession>A0A8H7ZTV6</accession>
<comment type="caution">
    <text evidence="1">The sequence shown here is derived from an EMBL/GenBank/DDBJ whole genome shotgun (WGS) entry which is preliminary data.</text>
</comment>
<dbReference type="PANTHER" id="PTHR13047">
    <property type="entry name" value="PRE-MRNA CLEAVAGE FACTOR IM, 25KD SUBUNIT"/>
    <property type="match status" value="1"/>
</dbReference>
<dbReference type="EMBL" id="JAEFCI010007309">
    <property type="protein sequence ID" value="KAG5459139.1"/>
    <property type="molecule type" value="Genomic_DNA"/>
</dbReference>
<dbReference type="AlphaFoldDB" id="A0A8H7ZTV6"/>
<proteinExistence type="predicted"/>